<proteinExistence type="inferred from homology"/>
<dbReference type="PANTHER" id="PTHR21008:SF1">
    <property type="entry name" value="25S RRNA (ADENINE(2142)-N(1))-METHYLTRANSFERASE"/>
    <property type="match status" value="1"/>
</dbReference>
<evidence type="ECO:0000256" key="5">
    <source>
        <dbReference type="SAM" id="Coils"/>
    </source>
</evidence>
<dbReference type="InterPro" id="IPR021867">
    <property type="entry name" value="Bmt2/SAMTOR"/>
</dbReference>
<dbReference type="Proteomes" id="UP000799436">
    <property type="component" value="Unassembled WGS sequence"/>
</dbReference>
<feature type="binding site" evidence="4">
    <location>
        <position position="176"/>
    </location>
    <ligand>
        <name>S-adenosyl-L-methionine</name>
        <dbReference type="ChEBI" id="CHEBI:59789"/>
    </ligand>
</feature>
<evidence type="ECO:0000256" key="6">
    <source>
        <dbReference type="SAM" id="MobiDB-lite"/>
    </source>
</evidence>
<keyword evidence="2 4" id="KW-0808">Transferase</keyword>
<evidence type="ECO:0000256" key="2">
    <source>
        <dbReference type="ARBA" id="ARBA00022679"/>
    </source>
</evidence>
<dbReference type="EMBL" id="ML995994">
    <property type="protein sequence ID" value="KAF2763618.1"/>
    <property type="molecule type" value="Genomic_DNA"/>
</dbReference>
<dbReference type="OrthoDB" id="5954793at2759"/>
<protein>
    <recommendedName>
        <fullName evidence="4">25S rRNA adenine-N(1) methyltransferase</fullName>
        <ecNumber evidence="4">2.1.1.-</ecNumber>
    </recommendedName>
</protein>
<feature type="compositionally biased region" description="Low complexity" evidence="6">
    <location>
        <begin position="23"/>
        <end position="48"/>
    </location>
</feature>
<gene>
    <name evidence="7" type="ORF">EJ03DRAFT_332594</name>
</gene>
<sequence>MAETSDNATKRTGVRAGLPKGVKNAASAHLAKKAAPANGIQKTKTTTKGIKAGRPPLAKKQPAQVSKQVTHTKIRQFHQSQKELAKAEAKGDEVKAEELRKRLEDLGGLQAYQEASILGQSVDRGGDSSIVLMEWLKPDAAVMKDQEPKMRLLEVGALSTKNACSKSGLFQIERIDLFSQADGIIQQDFMERPLPTHDHEQFDIISLSLVLNFVPDAEGRGEMLRRTTQFLDRRAPREMPDTLQKTYPALFLVLPAACISNSRYMDEERLTLIMASLGYVQLQRKLSAKLVYYLWQLRDPAVPEEQNFTKSQVNPGGGRNNFSVVLKG</sequence>
<keyword evidence="1 4" id="KW-0489">Methyltransferase</keyword>
<feature type="binding site" evidence="4">
    <location>
        <position position="156"/>
    </location>
    <ligand>
        <name>S-adenosyl-L-methionine</name>
        <dbReference type="ChEBI" id="CHEBI:59789"/>
    </ligand>
</feature>
<keyword evidence="5" id="KW-0175">Coiled coil</keyword>
<comment type="similarity">
    <text evidence="4">Belongs to the BMT2 family.</text>
</comment>
<keyword evidence="8" id="KW-1185">Reference proteome</keyword>
<evidence type="ECO:0000256" key="4">
    <source>
        <dbReference type="HAMAP-Rule" id="MF_03044"/>
    </source>
</evidence>
<dbReference type="PANTHER" id="PTHR21008">
    <property type="entry name" value="S-ADENOSYLMETHIONINE SENSOR UPSTREAM OF MTORC1-RELATED"/>
    <property type="match status" value="1"/>
</dbReference>
<evidence type="ECO:0000313" key="7">
    <source>
        <dbReference type="EMBL" id="KAF2763618.1"/>
    </source>
</evidence>
<comment type="function">
    <text evidence="4">S-adenosyl-L-methionine-dependent methyltransferase that specifically methylates the N(1) position of an adenine present in helix 65 in 25S rRNA.</text>
</comment>
<feature type="region of interest" description="Disordered" evidence="6">
    <location>
        <begin position="1"/>
        <end position="65"/>
    </location>
</feature>
<feature type="coiled-coil region" evidence="5">
    <location>
        <begin position="77"/>
        <end position="106"/>
    </location>
</feature>
<dbReference type="GO" id="GO:0005730">
    <property type="term" value="C:nucleolus"/>
    <property type="evidence" value="ECO:0007669"/>
    <property type="project" value="UniProtKB-SubCell"/>
</dbReference>
<accession>A0A6G1KTX3</accession>
<evidence type="ECO:0000313" key="8">
    <source>
        <dbReference type="Proteomes" id="UP000799436"/>
    </source>
</evidence>
<name>A0A6G1KTX3_9PEZI</name>
<organism evidence="7 8">
    <name type="scientific">Teratosphaeria nubilosa</name>
    <dbReference type="NCBI Taxonomy" id="161662"/>
    <lineage>
        <taxon>Eukaryota</taxon>
        <taxon>Fungi</taxon>
        <taxon>Dikarya</taxon>
        <taxon>Ascomycota</taxon>
        <taxon>Pezizomycotina</taxon>
        <taxon>Dothideomycetes</taxon>
        <taxon>Dothideomycetidae</taxon>
        <taxon>Mycosphaerellales</taxon>
        <taxon>Teratosphaeriaceae</taxon>
        <taxon>Teratosphaeria</taxon>
    </lineage>
</organism>
<dbReference type="GO" id="GO:0016433">
    <property type="term" value="F:rRNA (adenine) methyltransferase activity"/>
    <property type="evidence" value="ECO:0007669"/>
    <property type="project" value="UniProtKB-UniRule"/>
</dbReference>
<dbReference type="EC" id="2.1.1.-" evidence="4"/>
<dbReference type="HAMAP" id="MF_03044">
    <property type="entry name" value="BMT2"/>
    <property type="match status" value="1"/>
</dbReference>
<reference evidence="7" key="1">
    <citation type="journal article" date="2020" name="Stud. Mycol.">
        <title>101 Dothideomycetes genomes: a test case for predicting lifestyles and emergence of pathogens.</title>
        <authorList>
            <person name="Haridas S."/>
            <person name="Albert R."/>
            <person name="Binder M."/>
            <person name="Bloem J."/>
            <person name="Labutti K."/>
            <person name="Salamov A."/>
            <person name="Andreopoulos B."/>
            <person name="Baker S."/>
            <person name="Barry K."/>
            <person name="Bills G."/>
            <person name="Bluhm B."/>
            <person name="Cannon C."/>
            <person name="Castanera R."/>
            <person name="Culley D."/>
            <person name="Daum C."/>
            <person name="Ezra D."/>
            <person name="Gonzalez J."/>
            <person name="Henrissat B."/>
            <person name="Kuo A."/>
            <person name="Liang C."/>
            <person name="Lipzen A."/>
            <person name="Lutzoni F."/>
            <person name="Magnuson J."/>
            <person name="Mondo S."/>
            <person name="Nolan M."/>
            <person name="Ohm R."/>
            <person name="Pangilinan J."/>
            <person name="Park H.-J."/>
            <person name="Ramirez L."/>
            <person name="Alfaro M."/>
            <person name="Sun H."/>
            <person name="Tritt A."/>
            <person name="Yoshinaga Y."/>
            <person name="Zwiers L.-H."/>
            <person name="Turgeon B."/>
            <person name="Goodwin S."/>
            <person name="Spatafora J."/>
            <person name="Crous P."/>
            <person name="Grigoriev I."/>
        </authorList>
    </citation>
    <scope>NUCLEOTIDE SEQUENCE</scope>
    <source>
        <strain evidence="7">CBS 116005</strain>
    </source>
</reference>
<keyword evidence="3 4" id="KW-0949">S-adenosyl-L-methionine</keyword>
<evidence type="ECO:0000256" key="3">
    <source>
        <dbReference type="ARBA" id="ARBA00022691"/>
    </source>
</evidence>
<evidence type="ECO:0000256" key="1">
    <source>
        <dbReference type="ARBA" id="ARBA00022603"/>
    </source>
</evidence>
<comment type="subcellular location">
    <subcellularLocation>
        <location evidence="4">Nucleus</location>
        <location evidence="4">Nucleolus</location>
    </subcellularLocation>
</comment>
<keyword evidence="4" id="KW-0539">Nucleus</keyword>
<dbReference type="AlphaFoldDB" id="A0A6G1KTX3"/>
<dbReference type="Pfam" id="PF11968">
    <property type="entry name" value="Bmt2"/>
    <property type="match status" value="1"/>
</dbReference>